<name>A0A812QVZ6_SYMPI</name>
<keyword evidence="3" id="KW-1185">Reference proteome</keyword>
<comment type="caution">
    <text evidence="2">The sequence shown here is derived from an EMBL/GenBank/DDBJ whole genome shotgun (WGS) entry which is preliminary data.</text>
</comment>
<protein>
    <submittedName>
        <fullName evidence="2">Uncharacterized protein</fullName>
    </submittedName>
</protein>
<feature type="transmembrane region" description="Helical" evidence="1">
    <location>
        <begin position="160"/>
        <end position="178"/>
    </location>
</feature>
<evidence type="ECO:0000313" key="2">
    <source>
        <dbReference type="EMBL" id="CAE7407120.1"/>
    </source>
</evidence>
<dbReference type="OrthoDB" id="420659at2759"/>
<organism evidence="2 3">
    <name type="scientific">Symbiodinium pilosum</name>
    <name type="common">Dinoflagellate</name>
    <dbReference type="NCBI Taxonomy" id="2952"/>
    <lineage>
        <taxon>Eukaryota</taxon>
        <taxon>Sar</taxon>
        <taxon>Alveolata</taxon>
        <taxon>Dinophyceae</taxon>
        <taxon>Suessiales</taxon>
        <taxon>Symbiodiniaceae</taxon>
        <taxon>Symbiodinium</taxon>
    </lineage>
</organism>
<keyword evidence="1" id="KW-0472">Membrane</keyword>
<keyword evidence="1" id="KW-1133">Transmembrane helix</keyword>
<sequence length="509" mass="56699">MDPDEPAPSLKNDLKAPIEVREGQGWRVLYPGRSLVLDGTEAMVRLREFPAAVGRCPASAGLLASKHFGLWSVEAVQQDQEEDRAVSFEAQRRRAGRERQENEVEEAVLRKSDHKLSDSALSAFLLIIAIVSTFFLTLFAASAASSPRAEDVTEAEALEIGAIALVLWSCLSFSRVAFCNSVTTGCITRSIDLSICVGFFSFVAFTVHLAMLGFWQISLIMWSLSLFCCGSLLWRGWRGRFKVGPSNVLPPIQNGERTWNEARQEVLQRTIVFEGSVLEGPGRPCVCSWPGKYEGAWDALVASSREGQVSAAVVFLPDGTADFGKHDPIPSQEGLSGQCWCTPLYGEEKPWGCRWWSKWIANIEKAVAYRAELHVYFFEDAVGRGKVQSFGTAGVENLRRESLNDQRKEFMKSKQFERHLRAGLEEVLKDPRHDGSSRYSREVNRLFLAWLPQGDREFLEVSEGLGNSQKAEVAWLERKGYPYTERDVPSWLAAKGSEVNLAPPALPSA</sequence>
<evidence type="ECO:0000256" key="1">
    <source>
        <dbReference type="SAM" id="Phobius"/>
    </source>
</evidence>
<feature type="transmembrane region" description="Helical" evidence="1">
    <location>
        <begin position="214"/>
        <end position="234"/>
    </location>
</feature>
<feature type="transmembrane region" description="Helical" evidence="1">
    <location>
        <begin position="190"/>
        <end position="208"/>
    </location>
</feature>
<dbReference type="EMBL" id="CAJNIZ010018191">
    <property type="protein sequence ID" value="CAE7407120.1"/>
    <property type="molecule type" value="Genomic_DNA"/>
</dbReference>
<reference evidence="2" key="1">
    <citation type="submission" date="2021-02" db="EMBL/GenBank/DDBJ databases">
        <authorList>
            <person name="Dougan E. K."/>
            <person name="Rhodes N."/>
            <person name="Thang M."/>
            <person name="Chan C."/>
        </authorList>
    </citation>
    <scope>NUCLEOTIDE SEQUENCE</scope>
</reference>
<accession>A0A812QVZ6</accession>
<keyword evidence="1" id="KW-0812">Transmembrane</keyword>
<dbReference type="AlphaFoldDB" id="A0A812QVZ6"/>
<feature type="transmembrane region" description="Helical" evidence="1">
    <location>
        <begin position="120"/>
        <end position="140"/>
    </location>
</feature>
<proteinExistence type="predicted"/>
<evidence type="ECO:0000313" key="3">
    <source>
        <dbReference type="Proteomes" id="UP000649617"/>
    </source>
</evidence>
<dbReference type="Proteomes" id="UP000649617">
    <property type="component" value="Unassembled WGS sequence"/>
</dbReference>
<gene>
    <name evidence="2" type="ORF">SPIL2461_LOCUS10043</name>
</gene>